<evidence type="ECO:0000256" key="1">
    <source>
        <dbReference type="SAM" id="Coils"/>
    </source>
</evidence>
<name>A0A1F8DTZ6_9BACT</name>
<protein>
    <recommendedName>
        <fullName evidence="5">Septum formation initiator</fullName>
    </recommendedName>
</protein>
<proteinExistence type="predicted"/>
<keyword evidence="2" id="KW-0812">Transmembrane</keyword>
<evidence type="ECO:0000313" key="3">
    <source>
        <dbReference type="EMBL" id="OGM91298.1"/>
    </source>
</evidence>
<feature type="coiled-coil region" evidence="1">
    <location>
        <begin position="38"/>
        <end position="65"/>
    </location>
</feature>
<dbReference type="EMBL" id="MGIP01000011">
    <property type="protein sequence ID" value="OGM91298.1"/>
    <property type="molecule type" value="Genomic_DNA"/>
</dbReference>
<dbReference type="Proteomes" id="UP000177029">
    <property type="component" value="Unassembled WGS sequence"/>
</dbReference>
<sequence>MTVIEFGQKDIRINALYIVMGVLVVCSVFFSIVSYSRLSSLKHNTEKLEKDIAHEQVRNAELKTALSNRLAEFDAEEYLLAQGYVFEKNPKYSD</sequence>
<dbReference type="AlphaFoldDB" id="A0A1F8DTZ6"/>
<reference evidence="3 4" key="1">
    <citation type="journal article" date="2016" name="Nat. Commun.">
        <title>Thousands of microbial genomes shed light on interconnected biogeochemical processes in an aquifer system.</title>
        <authorList>
            <person name="Anantharaman K."/>
            <person name="Brown C.T."/>
            <person name="Hug L.A."/>
            <person name="Sharon I."/>
            <person name="Castelle C.J."/>
            <person name="Probst A.J."/>
            <person name="Thomas B.C."/>
            <person name="Singh A."/>
            <person name="Wilkins M.J."/>
            <person name="Karaoz U."/>
            <person name="Brodie E.L."/>
            <person name="Williams K.H."/>
            <person name="Hubbard S.S."/>
            <person name="Banfield J.F."/>
        </authorList>
    </citation>
    <scope>NUCLEOTIDE SEQUENCE [LARGE SCALE GENOMIC DNA]</scope>
</reference>
<gene>
    <name evidence="3" type="ORF">A2755_02805</name>
</gene>
<dbReference type="STRING" id="1802555.A2755_02805"/>
<evidence type="ECO:0000313" key="4">
    <source>
        <dbReference type="Proteomes" id="UP000177029"/>
    </source>
</evidence>
<organism evidence="3 4">
    <name type="scientific">Candidatus Wolfebacteria bacterium RIFCSPHIGHO2_01_FULL_48_22</name>
    <dbReference type="NCBI Taxonomy" id="1802555"/>
    <lineage>
        <taxon>Bacteria</taxon>
        <taxon>Candidatus Wolfeibacteriota</taxon>
    </lineage>
</organism>
<evidence type="ECO:0008006" key="5">
    <source>
        <dbReference type="Google" id="ProtNLM"/>
    </source>
</evidence>
<keyword evidence="1" id="KW-0175">Coiled coil</keyword>
<feature type="transmembrane region" description="Helical" evidence="2">
    <location>
        <begin position="15"/>
        <end position="35"/>
    </location>
</feature>
<keyword evidence="2" id="KW-1133">Transmembrane helix</keyword>
<keyword evidence="2" id="KW-0472">Membrane</keyword>
<comment type="caution">
    <text evidence="3">The sequence shown here is derived from an EMBL/GenBank/DDBJ whole genome shotgun (WGS) entry which is preliminary data.</text>
</comment>
<accession>A0A1F8DTZ6</accession>
<evidence type="ECO:0000256" key="2">
    <source>
        <dbReference type="SAM" id="Phobius"/>
    </source>
</evidence>